<dbReference type="WBParaSite" id="PSU_v2.g13118.t1">
    <property type="protein sequence ID" value="PSU_v2.g13118.t1"/>
    <property type="gene ID" value="PSU_v2.g13118"/>
</dbReference>
<dbReference type="InterPro" id="IPR043968">
    <property type="entry name" value="SGNH"/>
</dbReference>
<proteinExistence type="predicted"/>
<evidence type="ECO:0000313" key="3">
    <source>
        <dbReference type="WBParaSite" id="PSU_v2.g13118.t1"/>
    </source>
</evidence>
<name>A0A914Y0Z2_9BILA</name>
<accession>A0A914Y0Z2</accession>
<sequence length="186" mass="21567">MTAFGCLYVKNPIKNCQGYIKAINEAVEKNKPDVIYLIQGYVTVTAYSALNKKSVQDQWTENFKYAFEFFQKHSSAIITNHQHFRFRIPINAEYLRLKYFGFEADMNAKKAPGLTILDKIQLSVPCPKCLWINYNDFFCRNDYCIPIDPFTRLPMFLDEDHVTIIGARRAQGLFENATNIAVKMIL</sequence>
<evidence type="ECO:0000313" key="2">
    <source>
        <dbReference type="Proteomes" id="UP000887577"/>
    </source>
</evidence>
<organism evidence="2 3">
    <name type="scientific">Panagrolaimus superbus</name>
    <dbReference type="NCBI Taxonomy" id="310955"/>
    <lineage>
        <taxon>Eukaryota</taxon>
        <taxon>Metazoa</taxon>
        <taxon>Ecdysozoa</taxon>
        <taxon>Nematoda</taxon>
        <taxon>Chromadorea</taxon>
        <taxon>Rhabditida</taxon>
        <taxon>Tylenchina</taxon>
        <taxon>Panagrolaimomorpha</taxon>
        <taxon>Panagrolaimoidea</taxon>
        <taxon>Panagrolaimidae</taxon>
        <taxon>Panagrolaimus</taxon>
    </lineage>
</organism>
<protein>
    <submittedName>
        <fullName evidence="3">SGNH domain-containing protein</fullName>
    </submittedName>
</protein>
<dbReference type="Pfam" id="PF19040">
    <property type="entry name" value="SGNH"/>
    <property type="match status" value="1"/>
</dbReference>
<feature type="domain" description="SGNH" evidence="1">
    <location>
        <begin position="2"/>
        <end position="175"/>
    </location>
</feature>
<dbReference type="Proteomes" id="UP000887577">
    <property type="component" value="Unplaced"/>
</dbReference>
<dbReference type="AlphaFoldDB" id="A0A914Y0Z2"/>
<reference evidence="3" key="1">
    <citation type="submission" date="2022-11" db="UniProtKB">
        <authorList>
            <consortium name="WormBaseParasite"/>
        </authorList>
    </citation>
    <scope>IDENTIFICATION</scope>
</reference>
<keyword evidence="2" id="KW-1185">Reference proteome</keyword>
<evidence type="ECO:0000259" key="1">
    <source>
        <dbReference type="Pfam" id="PF19040"/>
    </source>
</evidence>